<dbReference type="PANTHER" id="PTHR43162">
    <property type="match status" value="1"/>
</dbReference>
<reference evidence="3" key="1">
    <citation type="submission" date="2021-03" db="EMBL/GenBank/DDBJ databases">
        <title>Whole genome shotgun sequence of Actinoplanes consettensis NBRC 14913.</title>
        <authorList>
            <person name="Komaki H."/>
            <person name="Tamura T."/>
        </authorList>
    </citation>
    <scope>NUCLEOTIDE SEQUENCE</scope>
    <source>
        <strain evidence="3">NBRC 14913</strain>
    </source>
</reference>
<dbReference type="SUPFAM" id="SSF54427">
    <property type="entry name" value="NTF2-like"/>
    <property type="match status" value="1"/>
</dbReference>
<comment type="caution">
    <text evidence="3">The sequence shown here is derived from an EMBL/GenBank/DDBJ whole genome shotgun (WGS) entry which is preliminary data.</text>
</comment>
<dbReference type="RefSeq" id="WP_212996549.1">
    <property type="nucleotide sequence ID" value="NZ_BAAATW010000005.1"/>
</dbReference>
<feature type="domain" description="SnoaL-like" evidence="2">
    <location>
        <begin position="315"/>
        <end position="407"/>
    </location>
</feature>
<dbReference type="InterPro" id="IPR037401">
    <property type="entry name" value="SnoaL-like"/>
</dbReference>
<organism evidence="3 4">
    <name type="scientific">Winogradskya consettensis</name>
    <dbReference type="NCBI Taxonomy" id="113560"/>
    <lineage>
        <taxon>Bacteria</taxon>
        <taxon>Bacillati</taxon>
        <taxon>Actinomycetota</taxon>
        <taxon>Actinomycetes</taxon>
        <taxon>Micromonosporales</taxon>
        <taxon>Micromonosporaceae</taxon>
        <taxon>Winogradskya</taxon>
    </lineage>
</organism>
<dbReference type="InterPro" id="IPR036291">
    <property type="entry name" value="NAD(P)-bd_dom_sf"/>
</dbReference>
<evidence type="ECO:0000259" key="1">
    <source>
        <dbReference type="Pfam" id="PF05368"/>
    </source>
</evidence>
<gene>
    <name evidence="3" type="ORF">Aco04nite_16080</name>
</gene>
<dbReference type="SUPFAM" id="SSF51735">
    <property type="entry name" value="NAD(P)-binding Rossmann-fold domains"/>
    <property type="match status" value="1"/>
</dbReference>
<evidence type="ECO:0000259" key="2">
    <source>
        <dbReference type="Pfam" id="PF12680"/>
    </source>
</evidence>
<dbReference type="EMBL" id="BOQP01000007">
    <property type="protein sequence ID" value="GIM69606.1"/>
    <property type="molecule type" value="Genomic_DNA"/>
</dbReference>
<feature type="domain" description="NmrA-like" evidence="1">
    <location>
        <begin position="5"/>
        <end position="208"/>
    </location>
</feature>
<dbReference type="PANTHER" id="PTHR43162:SF1">
    <property type="entry name" value="PRESTALK A DIFFERENTIATION PROTEIN A"/>
    <property type="match status" value="1"/>
</dbReference>
<protein>
    <submittedName>
        <fullName evidence="3">Uncharacterized protein</fullName>
    </submittedName>
</protein>
<dbReference type="Gene3D" id="3.10.450.50">
    <property type="match status" value="1"/>
</dbReference>
<dbReference type="InterPro" id="IPR008030">
    <property type="entry name" value="NmrA-like"/>
</dbReference>
<evidence type="ECO:0000313" key="4">
    <source>
        <dbReference type="Proteomes" id="UP000680865"/>
    </source>
</evidence>
<keyword evidence="4" id="KW-1185">Reference proteome</keyword>
<dbReference type="Pfam" id="PF12680">
    <property type="entry name" value="SnoaL_2"/>
    <property type="match status" value="1"/>
</dbReference>
<dbReference type="Gene3D" id="3.40.50.720">
    <property type="entry name" value="NAD(P)-binding Rossmann-like Domain"/>
    <property type="match status" value="1"/>
</dbReference>
<proteinExistence type="predicted"/>
<dbReference type="Pfam" id="PF05368">
    <property type="entry name" value="NmrA"/>
    <property type="match status" value="1"/>
</dbReference>
<dbReference type="InterPro" id="IPR051604">
    <property type="entry name" value="Ergot_Alk_Oxidoreductase"/>
</dbReference>
<dbReference type="InterPro" id="IPR032710">
    <property type="entry name" value="NTF2-like_dom_sf"/>
</dbReference>
<name>A0A919SD46_9ACTN</name>
<accession>A0A919SD46</accession>
<dbReference type="Gene3D" id="3.90.25.10">
    <property type="entry name" value="UDP-galactose 4-epimerase, domain 1"/>
    <property type="match status" value="1"/>
</dbReference>
<dbReference type="AlphaFoldDB" id="A0A919SD46"/>
<evidence type="ECO:0000313" key="3">
    <source>
        <dbReference type="EMBL" id="GIM69606.1"/>
    </source>
</evidence>
<dbReference type="Proteomes" id="UP000680865">
    <property type="component" value="Unassembled WGS sequence"/>
</dbReference>
<sequence length="424" mass="45907">MTNFLVLGGTGRSGSLVAKNLRDRGLAVRTAARHDADVVFDWDDPATQRAALTGVYLVAPVPWVRYAAQVSAFLDLAEAAGVRHVTYLSTYRAEQAPATMDFRAVETELASRTAFTHTILQPGWVMQNFADQHVPIIDGVITVPGGTGAEAFVDAADIAAVAVETLVHPEQHARARYTLTGPEALTFAEVAAIITEVTGRPVRYQDIDRAAWIGAVVATGFVPADYGVILDWQTSTVESGNGSRPGDDIYKVTGRHPTSLAAFARRAFRAAPVSAAPVREAPQIRDLGDFVALEPFFRIVEQGLAGLVDGGHYFDLLADDVVFEYVISVPGYPRRVAGREAVAELYRGYGANLVLHSADELAAHHDREKSVVVLEYAVHGRVVATGSAYTNRFVSVVTIQNRKVTHWRDYLDPVAVFDALGWPA</sequence>